<accession>A0ABZ2LMK9</accession>
<evidence type="ECO:0000259" key="1">
    <source>
        <dbReference type="Pfam" id="PF01593"/>
    </source>
</evidence>
<dbReference type="RefSeq" id="WP_394821622.1">
    <property type="nucleotide sequence ID" value="NZ_CP089984.1"/>
</dbReference>
<dbReference type="Pfam" id="PF01593">
    <property type="entry name" value="Amino_oxidase"/>
    <property type="match status" value="1"/>
</dbReference>
<dbReference type="Proteomes" id="UP001370348">
    <property type="component" value="Chromosome"/>
</dbReference>
<sequence>MGSSNVVVVGGGLAGLCAAVRAASAGASVTLLERSHQLGGRAASQTEGEHTFNQGPHALYLGGAAARELDELGIAWEGSRAKSPYFFVERDGAFQPLPSGVLALLTSSVLGFGGKMQFASAFGKLTSNQGFESMPLSEWLARVTDPRARALLAALFRVTTYSADHDKLSAAAAMRQLHMGLDRGVAYLDGGWQSLVDRLTLRALDAGVAIHTRTSPVCIAPEGPRLCVHVPDVGPLLADSVVLAAGPRTCAALVPESASLANAAAQAVPVRAACLDVALNQLPNARHHFTLGVDSPDYLSVHSAFARLAPEGGAVVHVARYLVGDAHDPAQVRAELEALLDRSQPGWRPHAVYTRFLPKMTVAHALPLASEGGARMPVAVPDVPRLFVAGDWVGDEGMLLDAALASARRAAELALRSIALRDVA</sequence>
<dbReference type="InterPro" id="IPR050464">
    <property type="entry name" value="Zeta_carotene_desat/Oxidored"/>
</dbReference>
<dbReference type="InterPro" id="IPR036188">
    <property type="entry name" value="FAD/NAD-bd_sf"/>
</dbReference>
<organism evidence="2 3">
    <name type="scientific">Pendulispora albinea</name>
    <dbReference type="NCBI Taxonomy" id="2741071"/>
    <lineage>
        <taxon>Bacteria</taxon>
        <taxon>Pseudomonadati</taxon>
        <taxon>Myxococcota</taxon>
        <taxon>Myxococcia</taxon>
        <taxon>Myxococcales</taxon>
        <taxon>Sorangiineae</taxon>
        <taxon>Pendulisporaceae</taxon>
        <taxon>Pendulispora</taxon>
    </lineage>
</organism>
<name>A0ABZ2LMK9_9BACT</name>
<dbReference type="PANTHER" id="PTHR42923">
    <property type="entry name" value="PROTOPORPHYRINOGEN OXIDASE"/>
    <property type="match status" value="1"/>
</dbReference>
<dbReference type="Gene3D" id="3.90.660.50">
    <property type="match status" value="1"/>
</dbReference>
<dbReference type="PANTHER" id="PTHR42923:SF3">
    <property type="entry name" value="PROTOPORPHYRINOGEN OXIDASE"/>
    <property type="match status" value="1"/>
</dbReference>
<evidence type="ECO:0000313" key="2">
    <source>
        <dbReference type="EMBL" id="WXB12005.1"/>
    </source>
</evidence>
<feature type="domain" description="Amine oxidase" evidence="1">
    <location>
        <begin position="13"/>
        <end position="413"/>
    </location>
</feature>
<dbReference type="EMBL" id="CP089984">
    <property type="protein sequence ID" value="WXB12005.1"/>
    <property type="molecule type" value="Genomic_DNA"/>
</dbReference>
<evidence type="ECO:0000313" key="3">
    <source>
        <dbReference type="Proteomes" id="UP001370348"/>
    </source>
</evidence>
<reference evidence="2 3" key="1">
    <citation type="submission" date="2021-12" db="EMBL/GenBank/DDBJ databases">
        <title>Discovery of the Pendulisporaceae a myxobacterial family with distinct sporulation behavior and unique specialized metabolism.</title>
        <authorList>
            <person name="Garcia R."/>
            <person name="Popoff A."/>
            <person name="Bader C.D."/>
            <person name="Loehr J."/>
            <person name="Walesch S."/>
            <person name="Walt C."/>
            <person name="Boldt J."/>
            <person name="Bunk B."/>
            <person name="Haeckl F.J.F.P.J."/>
            <person name="Gunesch A.P."/>
            <person name="Birkelbach J."/>
            <person name="Nuebel U."/>
            <person name="Pietschmann T."/>
            <person name="Bach T."/>
            <person name="Mueller R."/>
        </authorList>
    </citation>
    <scope>NUCLEOTIDE SEQUENCE [LARGE SCALE GENOMIC DNA]</scope>
    <source>
        <strain evidence="2 3">MSr11954</strain>
    </source>
</reference>
<protein>
    <submittedName>
        <fullName evidence="2">FAD-dependent oxidoreductase</fullName>
    </submittedName>
</protein>
<proteinExistence type="predicted"/>
<keyword evidence="3" id="KW-1185">Reference proteome</keyword>
<dbReference type="InterPro" id="IPR002937">
    <property type="entry name" value="Amino_oxidase"/>
</dbReference>
<dbReference type="SUPFAM" id="SSF51905">
    <property type="entry name" value="FAD/NAD(P)-binding domain"/>
    <property type="match status" value="1"/>
</dbReference>
<gene>
    <name evidence="2" type="ORF">LZC94_29645</name>
</gene>
<dbReference type="Gene3D" id="3.50.50.60">
    <property type="entry name" value="FAD/NAD(P)-binding domain"/>
    <property type="match status" value="1"/>
</dbReference>